<keyword evidence="6" id="KW-1185">Reference proteome</keyword>
<sequence length="325" mass="36047">MAILVTGGLGHVGSWTAYNLAKQGNKVIIYDPAVKHFDSLGLEFLQEVKDNLIFEDGDILDFQTTCDVLNKYRDSIEGIIHTAALIGVPEFTDRPYRNVSLNTFGTLNMLEVARIFGIKKFVYTSSGAVYGDTAGVLHEDTPYKATDLYGSTKISGELFSLQYGDAFDMDVRIARVYFIYGPGKMPSGMYPLYKGLFGPLEGVFNYIGESGSDTEIDFTHVWDVAQGVNKVYRQEKVENKVFNISSGIKVSLGEVVQIVKEILGVDTGVYLGPGFGLKRGAPLDIGRARMVLGYEPEFPEIADGIRNYLEWINKNKSKVNEMHKV</sequence>
<dbReference type="RefSeq" id="WP_126863056.1">
    <property type="nucleotide sequence ID" value="NZ_JAUSTX010000003.1"/>
</dbReference>
<keyword evidence="3" id="KW-0119">Carbohydrate metabolism</keyword>
<dbReference type="PANTHER" id="PTHR43725">
    <property type="entry name" value="UDP-GLUCOSE 4-EPIMERASE"/>
    <property type="match status" value="1"/>
</dbReference>
<evidence type="ECO:0000313" key="5">
    <source>
        <dbReference type="EMBL" id="RUQ32765.1"/>
    </source>
</evidence>
<dbReference type="OrthoDB" id="9811743at2"/>
<evidence type="ECO:0000259" key="4">
    <source>
        <dbReference type="Pfam" id="PF16363"/>
    </source>
</evidence>
<dbReference type="InterPro" id="IPR036291">
    <property type="entry name" value="NAD(P)-bd_dom_sf"/>
</dbReference>
<accession>A0A433HWV1</accession>
<organism evidence="5 6">
    <name type="scientific">Peribacillus cavernae</name>
    <dbReference type="NCBI Taxonomy" id="1674310"/>
    <lineage>
        <taxon>Bacteria</taxon>
        <taxon>Bacillati</taxon>
        <taxon>Bacillota</taxon>
        <taxon>Bacilli</taxon>
        <taxon>Bacillales</taxon>
        <taxon>Bacillaceae</taxon>
        <taxon>Peribacillus</taxon>
    </lineage>
</organism>
<evidence type="ECO:0000313" key="6">
    <source>
        <dbReference type="Proteomes" id="UP000267430"/>
    </source>
</evidence>
<keyword evidence="3" id="KW-0299">Galactose metabolism</keyword>
<proteinExistence type="inferred from homology"/>
<dbReference type="Pfam" id="PF16363">
    <property type="entry name" value="GDP_Man_Dehyd"/>
    <property type="match status" value="1"/>
</dbReference>
<protein>
    <recommendedName>
        <fullName evidence="2">UDP-glucose 4-epimerase</fullName>
    </recommendedName>
</protein>
<dbReference type="Proteomes" id="UP000267430">
    <property type="component" value="Unassembled WGS sequence"/>
</dbReference>
<comment type="caution">
    <text evidence="5">The sequence shown here is derived from an EMBL/GenBank/DDBJ whole genome shotgun (WGS) entry which is preliminary data.</text>
</comment>
<dbReference type="InterPro" id="IPR016040">
    <property type="entry name" value="NAD(P)-bd_dom"/>
</dbReference>
<dbReference type="PANTHER" id="PTHR43725:SF53">
    <property type="entry name" value="UDP-ARABINOSE 4-EPIMERASE 1"/>
    <property type="match status" value="1"/>
</dbReference>
<dbReference type="AlphaFoldDB" id="A0A433HWV1"/>
<evidence type="ECO:0000256" key="1">
    <source>
        <dbReference type="ARBA" id="ARBA00007637"/>
    </source>
</evidence>
<evidence type="ECO:0000256" key="2">
    <source>
        <dbReference type="ARBA" id="ARBA00018569"/>
    </source>
</evidence>
<evidence type="ECO:0000256" key="3">
    <source>
        <dbReference type="ARBA" id="ARBA00023144"/>
    </source>
</evidence>
<feature type="domain" description="NAD(P)-binding" evidence="4">
    <location>
        <begin position="4"/>
        <end position="263"/>
    </location>
</feature>
<dbReference type="EMBL" id="RYZZ01000001">
    <property type="protein sequence ID" value="RUQ32765.1"/>
    <property type="molecule type" value="Genomic_DNA"/>
</dbReference>
<comment type="similarity">
    <text evidence="1">Belongs to the NAD(P)-dependent epimerase/dehydratase family.</text>
</comment>
<gene>
    <name evidence="5" type="ORF">ELQ35_01375</name>
</gene>
<reference evidence="5 6" key="1">
    <citation type="submission" date="2018-12" db="EMBL/GenBank/DDBJ databases">
        <title>Bacillus chawlae sp. nov., Bacillus glennii sp. nov., and Bacillus saganii sp. nov. Isolated from the Vehicle Assembly Building at Kennedy Space Center where the Viking Spacecraft were Assembled.</title>
        <authorList>
            <person name="Seuylemezian A."/>
            <person name="Vaishampayan P."/>
        </authorList>
    </citation>
    <scope>NUCLEOTIDE SEQUENCE [LARGE SCALE GENOMIC DNA]</scope>
    <source>
        <strain evidence="5 6">L5</strain>
    </source>
</reference>
<dbReference type="GO" id="GO:0006012">
    <property type="term" value="P:galactose metabolic process"/>
    <property type="evidence" value="ECO:0007669"/>
    <property type="project" value="UniProtKB-KW"/>
</dbReference>
<dbReference type="Gene3D" id="3.40.50.720">
    <property type="entry name" value="NAD(P)-binding Rossmann-like Domain"/>
    <property type="match status" value="1"/>
</dbReference>
<name>A0A433HWV1_9BACI</name>
<dbReference type="SUPFAM" id="SSF51735">
    <property type="entry name" value="NAD(P)-binding Rossmann-fold domains"/>
    <property type="match status" value="1"/>
</dbReference>